<dbReference type="Proteomes" id="UP000322327">
    <property type="component" value="Unassembled WGS sequence"/>
</dbReference>
<evidence type="ECO:0000313" key="1">
    <source>
        <dbReference type="EMBL" id="TXJ55869.1"/>
    </source>
</evidence>
<accession>A0A5C8G2H0</accession>
<dbReference type="AlphaFoldDB" id="A0A5C8G2H0"/>
<dbReference type="RefSeq" id="WP_147530952.1">
    <property type="nucleotide sequence ID" value="NZ_SAYI01000017.1"/>
</dbReference>
<gene>
    <name evidence="1" type="ORF">EPJ76_06015</name>
</gene>
<organism evidence="1 2">
    <name type="scientific">Brachyspira aalborgi</name>
    <dbReference type="NCBI Taxonomy" id="29522"/>
    <lineage>
        <taxon>Bacteria</taxon>
        <taxon>Pseudomonadati</taxon>
        <taxon>Spirochaetota</taxon>
        <taxon>Spirochaetia</taxon>
        <taxon>Brachyspirales</taxon>
        <taxon>Brachyspiraceae</taxon>
        <taxon>Brachyspira</taxon>
    </lineage>
</organism>
<protein>
    <submittedName>
        <fullName evidence="1">Uncharacterized protein</fullName>
    </submittedName>
</protein>
<reference evidence="1 2" key="1">
    <citation type="journal article" date="1992" name="Lakartidningen">
        <title>[Penicillin V and not amoxicillin is the first choice preparation in acute otitis].</title>
        <authorList>
            <person name="Kamme C."/>
            <person name="Lundgren K."/>
            <person name="Prellner K."/>
        </authorList>
    </citation>
    <scope>NUCLEOTIDE SEQUENCE [LARGE SCALE GENOMIC DNA]</scope>
    <source>
        <strain evidence="1 2">PC3053II</strain>
    </source>
</reference>
<proteinExistence type="predicted"/>
<sequence>MFRRKSKNEFVKIVKKGITLAVILKDNLVCYFINDYNKKKKVKIRLLTHDFIDIGVDSYDGGVEIINDIERQTEI</sequence>
<evidence type="ECO:0000313" key="2">
    <source>
        <dbReference type="Proteomes" id="UP000322327"/>
    </source>
</evidence>
<dbReference type="EMBL" id="SAYI01000017">
    <property type="protein sequence ID" value="TXJ55869.1"/>
    <property type="molecule type" value="Genomic_DNA"/>
</dbReference>
<name>A0A5C8G2H0_9SPIR</name>
<comment type="caution">
    <text evidence="1">The sequence shown here is derived from an EMBL/GenBank/DDBJ whole genome shotgun (WGS) entry which is preliminary data.</text>
</comment>